<protein>
    <submittedName>
        <fullName evidence="1">Uncharacterized protein</fullName>
    </submittedName>
</protein>
<dbReference type="AlphaFoldDB" id="A0A1F8DGL7"/>
<name>A0A1F8DGL7_9BACT</name>
<gene>
    <name evidence="1" type="ORF">A2573_00675</name>
</gene>
<comment type="caution">
    <text evidence="1">The sequence shown here is derived from an EMBL/GenBank/DDBJ whole genome shotgun (WGS) entry which is preliminary data.</text>
</comment>
<dbReference type="EMBL" id="MGIL01000022">
    <property type="protein sequence ID" value="OGM87764.1"/>
    <property type="molecule type" value="Genomic_DNA"/>
</dbReference>
<proteinExistence type="predicted"/>
<evidence type="ECO:0000313" key="1">
    <source>
        <dbReference type="EMBL" id="OGM87764.1"/>
    </source>
</evidence>
<organism evidence="1 2">
    <name type="scientific">Candidatus Woesebacteria bacterium RIFOXYD1_FULL_43_18</name>
    <dbReference type="NCBI Taxonomy" id="1802551"/>
    <lineage>
        <taxon>Bacteria</taxon>
        <taxon>Candidatus Woeseibacteriota</taxon>
    </lineage>
</organism>
<reference evidence="1 2" key="1">
    <citation type="journal article" date="2016" name="Nat. Commun.">
        <title>Thousands of microbial genomes shed light on interconnected biogeochemical processes in an aquifer system.</title>
        <authorList>
            <person name="Anantharaman K."/>
            <person name="Brown C.T."/>
            <person name="Hug L.A."/>
            <person name="Sharon I."/>
            <person name="Castelle C.J."/>
            <person name="Probst A.J."/>
            <person name="Thomas B.C."/>
            <person name="Singh A."/>
            <person name="Wilkins M.J."/>
            <person name="Karaoz U."/>
            <person name="Brodie E.L."/>
            <person name="Williams K.H."/>
            <person name="Hubbard S.S."/>
            <person name="Banfield J.F."/>
        </authorList>
    </citation>
    <scope>NUCLEOTIDE SEQUENCE [LARGE SCALE GENOMIC DNA]</scope>
</reference>
<sequence>MAEPMKDPDIERRIFETKRNWSYDEFKTKLGIDIVREKQLENLFRNGMEEGSVIFVPVKKEDGVLNGILNINTVIAGEKLSKNILIDDEHDAAFLLGLQGSIDASKE</sequence>
<dbReference type="Proteomes" id="UP000177596">
    <property type="component" value="Unassembled WGS sequence"/>
</dbReference>
<evidence type="ECO:0000313" key="2">
    <source>
        <dbReference type="Proteomes" id="UP000177596"/>
    </source>
</evidence>
<accession>A0A1F8DGL7</accession>